<gene>
    <name evidence="3" type="ORF">ROHU_002171</name>
    <name evidence="2" type="ORF">ROHU_031169</name>
</gene>
<dbReference type="Pfam" id="PF18866">
    <property type="entry name" value="CxC7"/>
    <property type="match status" value="1"/>
</dbReference>
<dbReference type="AlphaFoldDB" id="A0A498NYF1"/>
<protein>
    <recommendedName>
        <fullName evidence="1">CxC7-like cysteine cluster associated with KDZ transposases domain-containing protein</fullName>
    </recommendedName>
</protein>
<sequence length="126" mass="14333">MMVPPLSCLLDGVNEDGDVAILRLSLTCRVFHDVVGEPSFRKKAHFAWLDSVVNWSISDHKEMYRVSYKLTQCLWCGDFFKDFPPGYFGNGKKGILRGFYAVKEFDGYCSADCFISDGNHYSPKDN</sequence>
<proteinExistence type="predicted"/>
<feature type="domain" description="CxC7-like cysteine cluster associated with KDZ transposases" evidence="1">
    <location>
        <begin position="55"/>
        <end position="114"/>
    </location>
</feature>
<dbReference type="InterPro" id="IPR041300">
    <property type="entry name" value="CxC7"/>
</dbReference>
<evidence type="ECO:0000313" key="3">
    <source>
        <dbReference type="EMBL" id="RXN37312.1"/>
    </source>
</evidence>
<accession>A0A498NYF1</accession>
<keyword evidence="4" id="KW-1185">Reference proteome</keyword>
<evidence type="ECO:0000313" key="4">
    <source>
        <dbReference type="Proteomes" id="UP000290572"/>
    </source>
</evidence>
<dbReference type="EMBL" id="QBIY01013229">
    <property type="protein sequence ID" value="RXN09861.1"/>
    <property type="molecule type" value="Genomic_DNA"/>
</dbReference>
<evidence type="ECO:0000313" key="2">
    <source>
        <dbReference type="EMBL" id="RXN09861.1"/>
    </source>
</evidence>
<name>A0A498NYF1_LABRO</name>
<dbReference type="EMBL" id="QBIY01005992">
    <property type="protein sequence ID" value="RXN37312.1"/>
    <property type="molecule type" value="Genomic_DNA"/>
</dbReference>
<dbReference type="Proteomes" id="UP000290572">
    <property type="component" value="Unassembled WGS sequence"/>
</dbReference>
<comment type="caution">
    <text evidence="3">The sequence shown here is derived from an EMBL/GenBank/DDBJ whole genome shotgun (WGS) entry which is preliminary data.</text>
</comment>
<reference evidence="3 4" key="1">
    <citation type="submission" date="2018-03" db="EMBL/GenBank/DDBJ databases">
        <title>Draft genome sequence of Rohu Carp (Labeo rohita).</title>
        <authorList>
            <person name="Das P."/>
            <person name="Kushwaha B."/>
            <person name="Joshi C.G."/>
            <person name="Kumar D."/>
            <person name="Nagpure N.S."/>
            <person name="Sahoo L."/>
            <person name="Das S.P."/>
            <person name="Bit A."/>
            <person name="Patnaik S."/>
            <person name="Meher P.K."/>
            <person name="Jayasankar P."/>
            <person name="Koringa P.G."/>
            <person name="Patel N.V."/>
            <person name="Hinsu A.T."/>
            <person name="Kumar R."/>
            <person name="Pandey M."/>
            <person name="Agarwal S."/>
            <person name="Srivastava S."/>
            <person name="Singh M."/>
            <person name="Iquebal M.A."/>
            <person name="Jaiswal S."/>
            <person name="Angadi U.B."/>
            <person name="Kumar N."/>
            <person name="Raza M."/>
            <person name="Shah T.M."/>
            <person name="Rai A."/>
            <person name="Jena J.K."/>
        </authorList>
    </citation>
    <scope>NUCLEOTIDE SEQUENCE [LARGE SCALE GENOMIC DNA]</scope>
    <source>
        <strain evidence="3">DASCIFA01</strain>
        <tissue evidence="3">Testis</tissue>
    </source>
</reference>
<organism evidence="3 4">
    <name type="scientific">Labeo rohita</name>
    <name type="common">Indian major carp</name>
    <name type="synonym">Cyprinus rohita</name>
    <dbReference type="NCBI Taxonomy" id="84645"/>
    <lineage>
        <taxon>Eukaryota</taxon>
        <taxon>Metazoa</taxon>
        <taxon>Chordata</taxon>
        <taxon>Craniata</taxon>
        <taxon>Vertebrata</taxon>
        <taxon>Euteleostomi</taxon>
        <taxon>Actinopterygii</taxon>
        <taxon>Neopterygii</taxon>
        <taxon>Teleostei</taxon>
        <taxon>Ostariophysi</taxon>
        <taxon>Cypriniformes</taxon>
        <taxon>Cyprinidae</taxon>
        <taxon>Labeoninae</taxon>
        <taxon>Labeonini</taxon>
        <taxon>Labeo</taxon>
    </lineage>
</organism>
<evidence type="ECO:0000259" key="1">
    <source>
        <dbReference type="Pfam" id="PF18866"/>
    </source>
</evidence>